<dbReference type="EMBL" id="CYKH01002015">
    <property type="protein sequence ID" value="CUG92180.1"/>
    <property type="molecule type" value="Genomic_DNA"/>
</dbReference>
<feature type="compositionally biased region" description="Polar residues" evidence="1">
    <location>
        <begin position="253"/>
        <end position="266"/>
    </location>
</feature>
<dbReference type="VEuPathDB" id="TriTrypDB:BSAL_35915"/>
<dbReference type="AlphaFoldDB" id="A0A0S4JS15"/>
<reference evidence="3" key="1">
    <citation type="submission" date="2015-09" db="EMBL/GenBank/DDBJ databases">
        <authorList>
            <consortium name="Pathogen Informatics"/>
        </authorList>
    </citation>
    <scope>NUCLEOTIDE SEQUENCE [LARGE SCALE GENOMIC DNA]</scope>
    <source>
        <strain evidence="3">Lake Konstanz</strain>
    </source>
</reference>
<sequence>MGAACCRVAENDESSIQQHDHHQNVISAVQISQEPTPQPVLSPTAQVSPKLLSPKQLRTSQVVAMERRLSPKHNNATPIDTACATCVQRDQTREYFDEECEGSNINNNVVGPFSSVRSELPLVESTMMVCSVNNDAWMCKENVSDILAATASPIARPSTPPPPPTMPTPLPPPPIPTALSLTKILEYHRHSTLMTTTMPPSPHMAISSNIAANSLAAAATTSAAGWECDEPLSGTTEESRDRWSPAHLEAHNSHNSLTAGAPSSFTIGIGSSDGPSSMMGKDEKATARGGGGGAFIALAHFHSTAVTPQPLTPMGGMSGGAVAPHPSNLAAPSAYDRQTSLSAFHHVVPNPLSGDPTTTTSTPPGARGAVSFSSCEPPGAAAAAMVSRFMRIEMNRTFDGSEALGSAGSFGVWSHDGAVSGQETSTTPPRVYEINLPGFAAKEDHDGSRVRRW</sequence>
<feature type="region of interest" description="Disordered" evidence="1">
    <location>
        <begin position="350"/>
        <end position="372"/>
    </location>
</feature>
<feature type="region of interest" description="Disordered" evidence="1">
    <location>
        <begin position="253"/>
        <end position="287"/>
    </location>
</feature>
<evidence type="ECO:0000313" key="2">
    <source>
        <dbReference type="EMBL" id="CUG92180.1"/>
    </source>
</evidence>
<name>A0A0S4JS15_BODSA</name>
<keyword evidence="3" id="KW-1185">Reference proteome</keyword>
<evidence type="ECO:0000256" key="1">
    <source>
        <dbReference type="SAM" id="MobiDB-lite"/>
    </source>
</evidence>
<accession>A0A0S4JS15</accession>
<evidence type="ECO:0000313" key="3">
    <source>
        <dbReference type="Proteomes" id="UP000051952"/>
    </source>
</evidence>
<gene>
    <name evidence="2" type="ORF">BSAL_35915</name>
</gene>
<protein>
    <submittedName>
        <fullName evidence="2">Uncharacterized protein</fullName>
    </submittedName>
</protein>
<organism evidence="2 3">
    <name type="scientific">Bodo saltans</name>
    <name type="common">Flagellated protozoan</name>
    <dbReference type="NCBI Taxonomy" id="75058"/>
    <lineage>
        <taxon>Eukaryota</taxon>
        <taxon>Discoba</taxon>
        <taxon>Euglenozoa</taxon>
        <taxon>Kinetoplastea</taxon>
        <taxon>Metakinetoplastina</taxon>
        <taxon>Eubodonida</taxon>
        <taxon>Bodonidae</taxon>
        <taxon>Bodo</taxon>
    </lineage>
</organism>
<dbReference type="Proteomes" id="UP000051952">
    <property type="component" value="Unassembled WGS sequence"/>
</dbReference>
<proteinExistence type="predicted"/>